<dbReference type="AlphaFoldDB" id="A0A951QE35"/>
<dbReference type="Proteomes" id="UP000757435">
    <property type="component" value="Unassembled WGS sequence"/>
</dbReference>
<name>A0A951QE35_9CYAN</name>
<evidence type="ECO:0000313" key="1">
    <source>
        <dbReference type="EMBL" id="MBW4660956.1"/>
    </source>
</evidence>
<evidence type="ECO:0000313" key="2">
    <source>
        <dbReference type="Proteomes" id="UP000757435"/>
    </source>
</evidence>
<comment type="caution">
    <text evidence="1">The sequence shown here is derived from an EMBL/GenBank/DDBJ whole genome shotgun (WGS) entry which is preliminary data.</text>
</comment>
<accession>A0A951QE35</accession>
<dbReference type="EMBL" id="JAHHHD010000028">
    <property type="protein sequence ID" value="MBW4660956.1"/>
    <property type="molecule type" value="Genomic_DNA"/>
</dbReference>
<gene>
    <name evidence="1" type="ORF">KME15_19955</name>
</gene>
<reference evidence="1" key="1">
    <citation type="submission" date="2021-05" db="EMBL/GenBank/DDBJ databases">
        <authorList>
            <person name="Pietrasiak N."/>
            <person name="Ward R."/>
            <person name="Stajich J.E."/>
            <person name="Kurbessoian T."/>
        </authorList>
    </citation>
    <scope>NUCLEOTIDE SEQUENCE</scope>
    <source>
        <strain evidence="1">UHER 2000/2452</strain>
    </source>
</reference>
<sequence>MEDYAFYKRILIECSTTIKNQHPAVAAEMFEVIGSKTYLRLLVDRRKYTPIEDELKTDYIFTGTGTIAPVGVSKRGFDAVCDYPDAEVLGLVRHLAKACTSANLRQFTPIEVLDFLAELDPIPANRRVLNGEFYTRWLGRIMSIQPKGFGVGFGSALYGEGFSLKFKQGDRSLSL</sequence>
<proteinExistence type="predicted"/>
<reference evidence="1" key="2">
    <citation type="journal article" date="2022" name="Microbiol. Resour. Announc.">
        <title>Metagenome Sequencing to Explore Phylogenomics of Terrestrial Cyanobacteria.</title>
        <authorList>
            <person name="Ward R.D."/>
            <person name="Stajich J.E."/>
            <person name="Johansen J.R."/>
            <person name="Huntemann M."/>
            <person name="Clum A."/>
            <person name="Foster B."/>
            <person name="Foster B."/>
            <person name="Roux S."/>
            <person name="Palaniappan K."/>
            <person name="Varghese N."/>
            <person name="Mukherjee S."/>
            <person name="Reddy T.B.K."/>
            <person name="Daum C."/>
            <person name="Copeland A."/>
            <person name="Chen I.A."/>
            <person name="Ivanova N.N."/>
            <person name="Kyrpides N.C."/>
            <person name="Shapiro N."/>
            <person name="Eloe-Fadrosh E.A."/>
            <person name="Pietrasiak N."/>
        </authorList>
    </citation>
    <scope>NUCLEOTIDE SEQUENCE</scope>
    <source>
        <strain evidence="1">UHER 2000/2452</strain>
    </source>
</reference>
<organism evidence="1 2">
    <name type="scientific">Drouetiella hepatica Uher 2000/2452</name>
    <dbReference type="NCBI Taxonomy" id="904376"/>
    <lineage>
        <taxon>Bacteria</taxon>
        <taxon>Bacillati</taxon>
        <taxon>Cyanobacteriota</taxon>
        <taxon>Cyanophyceae</taxon>
        <taxon>Oculatellales</taxon>
        <taxon>Oculatellaceae</taxon>
        <taxon>Drouetiella</taxon>
    </lineage>
</organism>
<protein>
    <submittedName>
        <fullName evidence="1">Uncharacterized protein</fullName>
    </submittedName>
</protein>